<dbReference type="SUPFAM" id="SSF81321">
    <property type="entry name" value="Family A G protein-coupled receptor-like"/>
    <property type="match status" value="2"/>
</dbReference>
<evidence type="ECO:0000256" key="14">
    <source>
        <dbReference type="SAM" id="Phobius"/>
    </source>
</evidence>
<keyword evidence="12" id="KW-0009">Actin-binding</keyword>
<keyword evidence="10" id="KW-0965">Cell junction</keyword>
<sequence>MDNSTFHSELSIIGKSYLALGIFGISCNLIDLAAILLLKEDSPLKNPFYFFMVNLCIADTLCLSGLACYTGLAFCGPKIFHTDFLQRFFSFVIDTSYYSSGWFHFLISFSRLLVFGRYDKLSKSAIESLLQAALDWLADPRALRGGVGEKSLRRILEYMERIAARALPDDSYQIRRACSDINSMTDSLCELRQNKQVRKQSQQIAFVSNNLSRKLEIKLFIQCFVSSCVYCGAATLFAIFSQINTLPDTLLLVAHLVWILDHMNNSLVYLLIDNDLRRQIKKLINFKIWSNSNTLITTEMRSLKEAWPLATKNIFINNIEIKKQTLQTNCLEHLQSHELEIKFLVQCAISDI</sequence>
<dbReference type="Gene3D" id="1.20.120.810">
    <property type="entry name" value="Vinculin, Vh2 four-helix bundle"/>
    <property type="match status" value="1"/>
</dbReference>
<evidence type="ECO:0000313" key="16">
    <source>
        <dbReference type="WBParaSite" id="nRc.2.0.1.t10652-RA"/>
    </source>
</evidence>
<keyword evidence="15" id="KW-1185">Reference proteome</keyword>
<dbReference type="InterPro" id="IPR036723">
    <property type="entry name" value="Alpha-catenin/vinculin-like_sf"/>
</dbReference>
<evidence type="ECO:0000256" key="3">
    <source>
        <dbReference type="ARBA" id="ARBA00004536"/>
    </source>
</evidence>
<keyword evidence="6" id="KW-1003">Cell membrane</keyword>
<dbReference type="GO" id="GO:0005886">
    <property type="term" value="C:plasma membrane"/>
    <property type="evidence" value="ECO:0007669"/>
    <property type="project" value="UniProtKB-SubCell"/>
</dbReference>
<evidence type="ECO:0000256" key="13">
    <source>
        <dbReference type="ARBA" id="ARBA00023212"/>
    </source>
</evidence>
<dbReference type="Pfam" id="PF01044">
    <property type="entry name" value="Vinculin"/>
    <property type="match status" value="1"/>
</dbReference>
<evidence type="ECO:0000256" key="4">
    <source>
        <dbReference type="ARBA" id="ARBA00008376"/>
    </source>
</evidence>
<dbReference type="GO" id="GO:0007155">
    <property type="term" value="P:cell adhesion"/>
    <property type="evidence" value="ECO:0007669"/>
    <property type="project" value="UniProtKB-KW"/>
</dbReference>
<dbReference type="InterPro" id="IPR017997">
    <property type="entry name" value="Vinculin"/>
</dbReference>
<dbReference type="PANTHER" id="PTHR46180">
    <property type="entry name" value="VINCULIN"/>
    <property type="match status" value="1"/>
</dbReference>
<dbReference type="GO" id="GO:0015629">
    <property type="term" value="C:actin cytoskeleton"/>
    <property type="evidence" value="ECO:0007669"/>
    <property type="project" value="InterPro"/>
</dbReference>
<reference evidence="16" key="1">
    <citation type="submission" date="2022-11" db="UniProtKB">
        <authorList>
            <consortium name="WormBaseParasite"/>
        </authorList>
    </citation>
    <scope>IDENTIFICATION</scope>
</reference>
<comment type="subcellular location">
    <subcellularLocation>
        <location evidence="3">Cell junction</location>
        <location evidence="3">Adherens junction</location>
    </subcellularLocation>
    <subcellularLocation>
        <location evidence="2">Cell membrane</location>
        <topology evidence="2">Peripheral membrane protein</topology>
        <orientation evidence="2">Cytoplasmic side</orientation>
    </subcellularLocation>
    <subcellularLocation>
        <location evidence="1">Cytoplasm</location>
        <location evidence="1">Cytoskeleton</location>
    </subcellularLocation>
</comment>
<dbReference type="PROSITE" id="PS00664">
    <property type="entry name" value="VINCULIN_2"/>
    <property type="match status" value="1"/>
</dbReference>
<evidence type="ECO:0000256" key="11">
    <source>
        <dbReference type="ARBA" id="ARBA00023136"/>
    </source>
</evidence>
<protein>
    <recommendedName>
        <fullName evidence="5">Vinculin</fullName>
    </recommendedName>
</protein>
<dbReference type="InterPro" id="IPR000633">
    <property type="entry name" value="Vinculin_CS"/>
</dbReference>
<dbReference type="Gene3D" id="1.20.1070.10">
    <property type="entry name" value="Rhodopsin 7-helix transmembrane proteins"/>
    <property type="match status" value="1"/>
</dbReference>
<dbReference type="Proteomes" id="UP000887565">
    <property type="component" value="Unplaced"/>
</dbReference>
<keyword evidence="7" id="KW-0963">Cytoplasm</keyword>
<feature type="transmembrane region" description="Helical" evidence="14">
    <location>
        <begin position="17"/>
        <end position="38"/>
    </location>
</feature>
<proteinExistence type="inferred from homology"/>
<comment type="similarity">
    <text evidence="4">Belongs to the vinculin/alpha-catenin family.</text>
</comment>
<evidence type="ECO:0000256" key="10">
    <source>
        <dbReference type="ARBA" id="ARBA00022949"/>
    </source>
</evidence>
<feature type="transmembrane region" description="Helical" evidence="14">
    <location>
        <begin position="219"/>
        <end position="240"/>
    </location>
</feature>
<evidence type="ECO:0000313" key="15">
    <source>
        <dbReference type="Proteomes" id="UP000887565"/>
    </source>
</evidence>
<keyword evidence="11 14" id="KW-0472">Membrane</keyword>
<dbReference type="SUPFAM" id="SSF47220">
    <property type="entry name" value="alpha-catenin/vinculin-like"/>
    <property type="match status" value="1"/>
</dbReference>
<keyword evidence="8" id="KW-0677">Repeat</keyword>
<feature type="transmembrane region" description="Helical" evidence="14">
    <location>
        <begin position="95"/>
        <end position="114"/>
    </location>
</feature>
<keyword evidence="13" id="KW-0206">Cytoskeleton</keyword>
<evidence type="ECO:0000256" key="12">
    <source>
        <dbReference type="ARBA" id="ARBA00023203"/>
    </source>
</evidence>
<evidence type="ECO:0000256" key="7">
    <source>
        <dbReference type="ARBA" id="ARBA00022490"/>
    </source>
</evidence>
<evidence type="ECO:0000256" key="1">
    <source>
        <dbReference type="ARBA" id="ARBA00004245"/>
    </source>
</evidence>
<dbReference type="GO" id="GO:0005912">
    <property type="term" value="C:adherens junction"/>
    <property type="evidence" value="ECO:0007669"/>
    <property type="project" value="UniProtKB-SubCell"/>
</dbReference>
<feature type="transmembrane region" description="Helical" evidence="14">
    <location>
        <begin position="252"/>
        <end position="272"/>
    </location>
</feature>
<dbReference type="InterPro" id="IPR006077">
    <property type="entry name" value="Vinculin/catenin"/>
</dbReference>
<dbReference type="AlphaFoldDB" id="A0A915I9V5"/>
<name>A0A915I9V5_ROMCU</name>
<keyword evidence="9" id="KW-0130">Cell adhesion</keyword>
<evidence type="ECO:0000256" key="9">
    <source>
        <dbReference type="ARBA" id="ARBA00022889"/>
    </source>
</evidence>
<keyword evidence="14" id="KW-0812">Transmembrane</keyword>
<evidence type="ECO:0000256" key="5">
    <source>
        <dbReference type="ARBA" id="ARBA00014125"/>
    </source>
</evidence>
<feature type="transmembrane region" description="Helical" evidence="14">
    <location>
        <begin position="50"/>
        <end position="75"/>
    </location>
</feature>
<evidence type="ECO:0000256" key="6">
    <source>
        <dbReference type="ARBA" id="ARBA00022475"/>
    </source>
</evidence>
<keyword evidence="14" id="KW-1133">Transmembrane helix</keyword>
<evidence type="ECO:0000256" key="8">
    <source>
        <dbReference type="ARBA" id="ARBA00022737"/>
    </source>
</evidence>
<dbReference type="GO" id="GO:0051015">
    <property type="term" value="F:actin filament binding"/>
    <property type="evidence" value="ECO:0007669"/>
    <property type="project" value="InterPro"/>
</dbReference>
<evidence type="ECO:0000256" key="2">
    <source>
        <dbReference type="ARBA" id="ARBA00004413"/>
    </source>
</evidence>
<organism evidence="15 16">
    <name type="scientific">Romanomermis culicivorax</name>
    <name type="common">Nematode worm</name>
    <dbReference type="NCBI Taxonomy" id="13658"/>
    <lineage>
        <taxon>Eukaryota</taxon>
        <taxon>Metazoa</taxon>
        <taxon>Ecdysozoa</taxon>
        <taxon>Nematoda</taxon>
        <taxon>Enoplea</taxon>
        <taxon>Dorylaimia</taxon>
        <taxon>Mermithida</taxon>
        <taxon>Mermithoidea</taxon>
        <taxon>Mermithidae</taxon>
        <taxon>Romanomermis</taxon>
    </lineage>
</organism>
<dbReference type="GO" id="GO:0005198">
    <property type="term" value="F:structural molecule activity"/>
    <property type="evidence" value="ECO:0007669"/>
    <property type="project" value="InterPro"/>
</dbReference>
<accession>A0A915I9V5</accession>
<dbReference type="WBParaSite" id="nRc.2.0.1.t10652-RA">
    <property type="protein sequence ID" value="nRc.2.0.1.t10652-RA"/>
    <property type="gene ID" value="nRc.2.0.1.g10652"/>
</dbReference>